<sequence length="307" mass="34632">METKPVFYFRNIYKRIRIPHVLLFLALLSYIAHSTEEIVQSSSPEHIVSPYTKQTIRFFSRSYFENHHSTLEIVKTHEETHILKKQRNSVVVSLQKHNLHSVPEKLVQGIEFSTLKITSAGPIFPIRVDSAVLNKILCALGSIVADSLELYGLDVNAMNTSPSSIQRVAWALVRHKKHKTVPAPPTCILNIKQLLVTSVSSPTIKWFLAYSDMSQCRISLVISGGQELDSLEFLDDFKAAAIVELEILDILRLDSLDCKLLRDGPMPDVLTLGARTPISRTMSRQIHPNTNPNTGRFCLYPHSYGKC</sequence>
<keyword evidence="2" id="KW-1185">Reference proteome</keyword>
<reference evidence="1 2" key="1">
    <citation type="submission" date="2016-02" db="EMBL/GenBank/DDBJ databases">
        <title>Discovery of a natural microsporidian pathogen with a broad tissue tropism in Caenorhabditis elegans.</title>
        <authorList>
            <person name="Luallen R.J."/>
            <person name="Reinke A.W."/>
            <person name="Tong L."/>
            <person name="Botts M.R."/>
            <person name="Felix M.-A."/>
            <person name="Troemel E.R."/>
        </authorList>
    </citation>
    <scope>NUCLEOTIDE SEQUENCE [LARGE SCALE GENOMIC DNA]</scope>
    <source>
        <strain evidence="1 2">JUm2807</strain>
    </source>
</reference>
<comment type="caution">
    <text evidence="1">The sequence shown here is derived from an EMBL/GenBank/DDBJ whole genome shotgun (WGS) entry which is preliminary data.</text>
</comment>
<dbReference type="AlphaFoldDB" id="A0A177EKG6"/>
<accession>A0A177EKG6</accession>
<dbReference type="GeneID" id="93648465"/>
<organism evidence="1 2">
    <name type="scientific">Nematocida displodere</name>
    <dbReference type="NCBI Taxonomy" id="1805483"/>
    <lineage>
        <taxon>Eukaryota</taxon>
        <taxon>Fungi</taxon>
        <taxon>Fungi incertae sedis</taxon>
        <taxon>Microsporidia</taxon>
        <taxon>Nematocida</taxon>
    </lineage>
</organism>
<dbReference type="RefSeq" id="XP_067545689.1">
    <property type="nucleotide sequence ID" value="XM_067689533.1"/>
</dbReference>
<protein>
    <submittedName>
        <fullName evidence="1">Uncharacterized protein</fullName>
    </submittedName>
</protein>
<dbReference type="Proteomes" id="UP000185944">
    <property type="component" value="Unassembled WGS sequence"/>
</dbReference>
<evidence type="ECO:0000313" key="2">
    <source>
        <dbReference type="Proteomes" id="UP000185944"/>
    </source>
</evidence>
<evidence type="ECO:0000313" key="1">
    <source>
        <dbReference type="EMBL" id="OAG32196.1"/>
    </source>
</evidence>
<dbReference type="VEuPathDB" id="MicrosporidiaDB:NEDG_02115"/>
<dbReference type="EMBL" id="LTDL01000011">
    <property type="protein sequence ID" value="OAG32196.1"/>
    <property type="molecule type" value="Genomic_DNA"/>
</dbReference>
<name>A0A177EKG6_9MICR</name>
<proteinExistence type="predicted"/>
<gene>
    <name evidence="1" type="ORF">NEDG_02115</name>
</gene>